<dbReference type="GO" id="GO:0016491">
    <property type="term" value="F:oxidoreductase activity"/>
    <property type="evidence" value="ECO:0007669"/>
    <property type="project" value="UniProtKB-KW"/>
</dbReference>
<reference evidence="1" key="1">
    <citation type="submission" date="2019-10" db="EMBL/GenBank/DDBJ databases">
        <authorList>
            <person name="Nor Muhammad N."/>
        </authorList>
    </citation>
    <scope>NUCLEOTIDE SEQUENCE</scope>
</reference>
<dbReference type="AlphaFoldDB" id="A0A5K1K3A7"/>
<dbReference type="EC" id="1.-.-.-" evidence="1"/>
<protein>
    <submittedName>
        <fullName evidence="1">Iron transport multicopper oxidase FET3 )</fullName>
        <ecNumber evidence="1">1.-.-.-</ecNumber>
    </submittedName>
</protein>
<keyword evidence="1" id="KW-0560">Oxidoreductase</keyword>
<organism evidence="1">
    <name type="scientific">Ganoderma boninense</name>
    <dbReference type="NCBI Taxonomy" id="34458"/>
    <lineage>
        <taxon>Eukaryota</taxon>
        <taxon>Fungi</taxon>
        <taxon>Dikarya</taxon>
        <taxon>Basidiomycota</taxon>
        <taxon>Agaricomycotina</taxon>
        <taxon>Agaricomycetes</taxon>
        <taxon>Polyporales</taxon>
        <taxon>Polyporaceae</taxon>
        <taxon>Ganoderma</taxon>
    </lineage>
</organism>
<gene>
    <name evidence="1" type="primary">I1RMG9</name>
</gene>
<name>A0A5K1K3A7_9APHY</name>
<sequence>MEHFEEEPLLVLPSFGVIFVSIEPSICDVDLFGLSTAWLLLVRLNVKHLRIKSYAQRDLRLPTLSGLIALALVSSPHDALHPRARITLGPEFRVG</sequence>
<accession>A0A5K1K3A7</accession>
<proteinExistence type="predicted"/>
<evidence type="ECO:0000313" key="1">
    <source>
        <dbReference type="EMBL" id="VWO99941.1"/>
    </source>
</evidence>
<dbReference type="EMBL" id="LR728025">
    <property type="protein sequence ID" value="VWO99941.1"/>
    <property type="molecule type" value="Genomic_DNA"/>
</dbReference>